<gene>
    <name evidence="1" type="ORF">IAA96_06470</name>
</gene>
<dbReference type="AlphaFoldDB" id="A0A9D9EMU6"/>
<comment type="caution">
    <text evidence="1">The sequence shown here is derived from an EMBL/GenBank/DDBJ whole genome shotgun (WGS) entry which is preliminary data.</text>
</comment>
<reference evidence="1" key="2">
    <citation type="journal article" date="2021" name="PeerJ">
        <title>Extensive microbial diversity within the chicken gut microbiome revealed by metagenomics and culture.</title>
        <authorList>
            <person name="Gilroy R."/>
            <person name="Ravi A."/>
            <person name="Getino M."/>
            <person name="Pursley I."/>
            <person name="Horton D.L."/>
            <person name="Alikhan N.F."/>
            <person name="Baker D."/>
            <person name="Gharbi K."/>
            <person name="Hall N."/>
            <person name="Watson M."/>
            <person name="Adriaenssens E.M."/>
            <person name="Foster-Nyarko E."/>
            <person name="Jarju S."/>
            <person name="Secka A."/>
            <person name="Antonio M."/>
            <person name="Oren A."/>
            <person name="Chaudhuri R.R."/>
            <person name="La Ragione R."/>
            <person name="Hildebrand F."/>
            <person name="Pallen M.J."/>
        </authorList>
    </citation>
    <scope>NUCLEOTIDE SEQUENCE</scope>
    <source>
        <strain evidence="1">B3-4054</strain>
    </source>
</reference>
<dbReference type="Proteomes" id="UP000823616">
    <property type="component" value="Unassembled WGS sequence"/>
</dbReference>
<reference evidence="1" key="1">
    <citation type="submission" date="2020-10" db="EMBL/GenBank/DDBJ databases">
        <authorList>
            <person name="Gilroy R."/>
        </authorList>
    </citation>
    <scope>NUCLEOTIDE SEQUENCE</scope>
    <source>
        <strain evidence="1">B3-4054</strain>
    </source>
</reference>
<evidence type="ECO:0000313" key="2">
    <source>
        <dbReference type="Proteomes" id="UP000823616"/>
    </source>
</evidence>
<name>A0A9D9EMU6_9SPIR</name>
<organism evidence="1 2">
    <name type="scientific">Candidatus Avitreponema avistercoris</name>
    <dbReference type="NCBI Taxonomy" id="2840705"/>
    <lineage>
        <taxon>Bacteria</taxon>
        <taxon>Pseudomonadati</taxon>
        <taxon>Spirochaetota</taxon>
        <taxon>Spirochaetia</taxon>
        <taxon>Spirochaetales</taxon>
        <taxon>Candidatus Avitreponema</taxon>
    </lineage>
</organism>
<protein>
    <submittedName>
        <fullName evidence="1">Uncharacterized protein</fullName>
    </submittedName>
</protein>
<accession>A0A9D9EMU6</accession>
<proteinExistence type="predicted"/>
<evidence type="ECO:0000313" key="1">
    <source>
        <dbReference type="EMBL" id="MBO8450732.1"/>
    </source>
</evidence>
<dbReference type="EMBL" id="JADIMS010000120">
    <property type="protein sequence ID" value="MBO8450732.1"/>
    <property type="molecule type" value="Genomic_DNA"/>
</dbReference>
<sequence length="162" mass="17883">MGDAASYRFKKEFEARAGDTVRAMVMARAYGSAAALSAAGLSPAPGKKDVWGILIFGGKNLHFFVHASESAMSFLFRTAARAEAPKEQWAVFPRACIRAICVPEKKHGLLPFLFGKPPVLELSFAFAEKEDGRPQTLYFETLTPEKESVLREAAEFLVRRPD</sequence>